<evidence type="ECO:0000256" key="2">
    <source>
        <dbReference type="ARBA" id="ARBA00023315"/>
    </source>
</evidence>
<dbReference type="InterPro" id="IPR000182">
    <property type="entry name" value="GNAT_dom"/>
</dbReference>
<keyword evidence="5" id="KW-1185">Reference proteome</keyword>
<dbReference type="AlphaFoldDB" id="A0A6S7B6B5"/>
<dbReference type="PANTHER" id="PTHR43877:SF1">
    <property type="entry name" value="ACETYLTRANSFERASE"/>
    <property type="match status" value="1"/>
</dbReference>
<feature type="domain" description="N-acetyltransferase" evidence="3">
    <location>
        <begin position="5"/>
        <end position="150"/>
    </location>
</feature>
<keyword evidence="2" id="KW-0012">Acyltransferase</keyword>
<keyword evidence="1" id="KW-0808">Transferase</keyword>
<dbReference type="GO" id="GO:0016747">
    <property type="term" value="F:acyltransferase activity, transferring groups other than amino-acyl groups"/>
    <property type="evidence" value="ECO:0007669"/>
    <property type="project" value="InterPro"/>
</dbReference>
<proteinExistence type="predicted"/>
<reference evidence="4 5" key="1">
    <citation type="submission" date="2020-04" db="EMBL/GenBank/DDBJ databases">
        <authorList>
            <person name="De Canck E."/>
        </authorList>
    </citation>
    <scope>NUCLEOTIDE SEQUENCE [LARGE SCALE GENOMIC DNA]</scope>
    <source>
        <strain evidence="4 5">LMG 28138</strain>
    </source>
</reference>
<name>A0A6S7B6B5_9BURK</name>
<dbReference type="InterPro" id="IPR016181">
    <property type="entry name" value="Acyl_CoA_acyltransferase"/>
</dbReference>
<evidence type="ECO:0000313" key="4">
    <source>
        <dbReference type="EMBL" id="CAB3789338.1"/>
    </source>
</evidence>
<dbReference type="Gene3D" id="3.40.630.30">
    <property type="match status" value="1"/>
</dbReference>
<evidence type="ECO:0000256" key="1">
    <source>
        <dbReference type="ARBA" id="ARBA00022679"/>
    </source>
</evidence>
<accession>A0A6S7B6B5</accession>
<evidence type="ECO:0000259" key="3">
    <source>
        <dbReference type="PROSITE" id="PS51186"/>
    </source>
</evidence>
<dbReference type="EMBL" id="CADIKM010000011">
    <property type="protein sequence ID" value="CAB3789338.1"/>
    <property type="molecule type" value="Genomic_DNA"/>
</dbReference>
<sequence length="150" mass="17181">MQTQYSIRRALASDLPVVYIGELDSIRQSEPQIEVPWKDAMRVHLAQWMAALDRMFIIESGSEAAGYCFWVAQGRAAVLTSIYVLPERRRNGLGRRLLDYCITDARAQGFDKLILGVRPDSFARLLCEKVGFVHTHDVGHYRHYAYSMTE</sequence>
<dbReference type="Proteomes" id="UP000494115">
    <property type="component" value="Unassembled WGS sequence"/>
</dbReference>
<dbReference type="InterPro" id="IPR050832">
    <property type="entry name" value="Bact_Acetyltransf"/>
</dbReference>
<dbReference type="SUPFAM" id="SSF55729">
    <property type="entry name" value="Acyl-CoA N-acyltransferases (Nat)"/>
    <property type="match status" value="1"/>
</dbReference>
<gene>
    <name evidence="4" type="ORF">LMG28138_02745</name>
</gene>
<protein>
    <recommendedName>
        <fullName evidence="3">N-acetyltransferase domain-containing protein</fullName>
    </recommendedName>
</protein>
<organism evidence="4 5">
    <name type="scientific">Pararobbsia alpina</name>
    <dbReference type="NCBI Taxonomy" id="621374"/>
    <lineage>
        <taxon>Bacteria</taxon>
        <taxon>Pseudomonadati</taxon>
        <taxon>Pseudomonadota</taxon>
        <taxon>Betaproteobacteria</taxon>
        <taxon>Burkholderiales</taxon>
        <taxon>Burkholderiaceae</taxon>
        <taxon>Pararobbsia</taxon>
    </lineage>
</organism>
<dbReference type="PANTHER" id="PTHR43877">
    <property type="entry name" value="AMINOALKYLPHOSPHONATE N-ACETYLTRANSFERASE-RELATED-RELATED"/>
    <property type="match status" value="1"/>
</dbReference>
<dbReference type="RefSeq" id="WP_217478419.1">
    <property type="nucleotide sequence ID" value="NZ_CADIKM010000011.1"/>
</dbReference>
<dbReference type="Pfam" id="PF00583">
    <property type="entry name" value="Acetyltransf_1"/>
    <property type="match status" value="1"/>
</dbReference>
<dbReference type="PROSITE" id="PS51186">
    <property type="entry name" value="GNAT"/>
    <property type="match status" value="1"/>
</dbReference>
<evidence type="ECO:0000313" key="5">
    <source>
        <dbReference type="Proteomes" id="UP000494115"/>
    </source>
</evidence>